<feature type="domain" description="FBD" evidence="1">
    <location>
        <begin position="35"/>
        <end position="106"/>
    </location>
</feature>
<accession>G7J4I1</accession>
<proteinExistence type="predicted"/>
<name>G7J4I1_MEDTR</name>
<reference evidence="2 4" key="1">
    <citation type="journal article" date="2011" name="Nature">
        <title>The Medicago genome provides insight into the evolution of rhizobial symbioses.</title>
        <authorList>
            <person name="Young N.D."/>
            <person name="Debelle F."/>
            <person name="Oldroyd G.E."/>
            <person name="Geurts R."/>
            <person name="Cannon S.B."/>
            <person name="Udvardi M.K."/>
            <person name="Benedito V.A."/>
            <person name="Mayer K.F."/>
            <person name="Gouzy J."/>
            <person name="Schoof H."/>
            <person name="Van de Peer Y."/>
            <person name="Proost S."/>
            <person name="Cook D.R."/>
            <person name="Meyers B.C."/>
            <person name="Spannagl M."/>
            <person name="Cheung F."/>
            <person name="De Mita S."/>
            <person name="Krishnakumar V."/>
            <person name="Gundlach H."/>
            <person name="Zhou S."/>
            <person name="Mudge J."/>
            <person name="Bharti A.K."/>
            <person name="Murray J.D."/>
            <person name="Naoumkina M.A."/>
            <person name="Rosen B."/>
            <person name="Silverstein K.A."/>
            <person name="Tang H."/>
            <person name="Rombauts S."/>
            <person name="Zhao P.X."/>
            <person name="Zhou P."/>
            <person name="Barbe V."/>
            <person name="Bardou P."/>
            <person name="Bechner M."/>
            <person name="Bellec A."/>
            <person name="Berger A."/>
            <person name="Berges H."/>
            <person name="Bidwell S."/>
            <person name="Bisseling T."/>
            <person name="Choisne N."/>
            <person name="Couloux A."/>
            <person name="Denny R."/>
            <person name="Deshpande S."/>
            <person name="Dai X."/>
            <person name="Doyle J.J."/>
            <person name="Dudez A.M."/>
            <person name="Farmer A.D."/>
            <person name="Fouteau S."/>
            <person name="Franken C."/>
            <person name="Gibelin C."/>
            <person name="Gish J."/>
            <person name="Goldstein S."/>
            <person name="Gonzalez A.J."/>
            <person name="Green P.J."/>
            <person name="Hallab A."/>
            <person name="Hartog M."/>
            <person name="Hua A."/>
            <person name="Humphray S.J."/>
            <person name="Jeong D.H."/>
            <person name="Jing Y."/>
            <person name="Jocker A."/>
            <person name="Kenton S.M."/>
            <person name="Kim D.J."/>
            <person name="Klee K."/>
            <person name="Lai H."/>
            <person name="Lang C."/>
            <person name="Lin S."/>
            <person name="Macmil S.L."/>
            <person name="Magdelenat G."/>
            <person name="Matthews L."/>
            <person name="McCorrison J."/>
            <person name="Monaghan E.L."/>
            <person name="Mun J.H."/>
            <person name="Najar F.Z."/>
            <person name="Nicholson C."/>
            <person name="Noirot C."/>
            <person name="O'Bleness M."/>
            <person name="Paule C.R."/>
            <person name="Poulain J."/>
            <person name="Prion F."/>
            <person name="Qin B."/>
            <person name="Qu C."/>
            <person name="Retzel E.F."/>
            <person name="Riddle C."/>
            <person name="Sallet E."/>
            <person name="Samain S."/>
            <person name="Samson N."/>
            <person name="Sanders I."/>
            <person name="Saurat O."/>
            <person name="Scarpelli C."/>
            <person name="Schiex T."/>
            <person name="Segurens B."/>
            <person name="Severin A.J."/>
            <person name="Sherrier D.J."/>
            <person name="Shi R."/>
            <person name="Sims S."/>
            <person name="Singer S.R."/>
            <person name="Sinharoy S."/>
            <person name="Sterck L."/>
            <person name="Viollet A."/>
            <person name="Wang B.B."/>
            <person name="Wang K."/>
            <person name="Wang M."/>
            <person name="Wang X."/>
            <person name="Warfsmann J."/>
            <person name="Weissenbach J."/>
            <person name="White D.D."/>
            <person name="White J.D."/>
            <person name="Wiley G.B."/>
            <person name="Wincker P."/>
            <person name="Xing Y."/>
            <person name="Yang L."/>
            <person name="Yao Z."/>
            <person name="Ying F."/>
            <person name="Zhai J."/>
            <person name="Zhou L."/>
            <person name="Zuber A."/>
            <person name="Denarie J."/>
            <person name="Dixon R.A."/>
            <person name="May G.D."/>
            <person name="Schwartz D.C."/>
            <person name="Rogers J."/>
            <person name="Quetier F."/>
            <person name="Town C.D."/>
            <person name="Roe B.A."/>
        </authorList>
    </citation>
    <scope>NUCLEOTIDE SEQUENCE [LARGE SCALE GENOMIC DNA]</scope>
    <source>
        <strain evidence="2">A17</strain>
        <strain evidence="3 4">cv. Jemalong A17</strain>
    </source>
</reference>
<evidence type="ECO:0000259" key="1">
    <source>
        <dbReference type="SMART" id="SM00579"/>
    </source>
</evidence>
<evidence type="ECO:0000313" key="3">
    <source>
        <dbReference type="EnsemblPlants" id="AES73117"/>
    </source>
</evidence>
<dbReference type="Pfam" id="PF08387">
    <property type="entry name" value="FBD"/>
    <property type="match status" value="1"/>
</dbReference>
<protein>
    <submittedName>
        <fullName evidence="2">FBD protein</fullName>
    </submittedName>
</protein>
<dbReference type="SMART" id="SM00579">
    <property type="entry name" value="FBD"/>
    <property type="match status" value="1"/>
</dbReference>
<dbReference type="InterPro" id="IPR006566">
    <property type="entry name" value="FBD"/>
</dbReference>
<dbReference type="EMBL" id="CM001219">
    <property type="protein sequence ID" value="AES73117.1"/>
    <property type="molecule type" value="Genomic_DNA"/>
</dbReference>
<gene>
    <name evidence="2" type="ordered locus">MTR_3g099800</name>
</gene>
<keyword evidence="4" id="KW-1185">Reference proteome</keyword>
<sequence>MGEGLMLWEPIYVAVFAVEPPPSRTWQLESTTVFKCLKSHLNYVHIEGYQELEDEVSFAEYILRSILVLKKTMLIFVDNSMNKMDKNHSLKRLTNTPRSYVNLKLF</sequence>
<dbReference type="HOGENOM" id="CLU_2227116_0_0_1"/>
<dbReference type="Proteomes" id="UP000002051">
    <property type="component" value="Chromosome 3"/>
</dbReference>
<organism evidence="2 4">
    <name type="scientific">Medicago truncatula</name>
    <name type="common">Barrel medic</name>
    <name type="synonym">Medicago tribuloides</name>
    <dbReference type="NCBI Taxonomy" id="3880"/>
    <lineage>
        <taxon>Eukaryota</taxon>
        <taxon>Viridiplantae</taxon>
        <taxon>Streptophyta</taxon>
        <taxon>Embryophyta</taxon>
        <taxon>Tracheophyta</taxon>
        <taxon>Spermatophyta</taxon>
        <taxon>Magnoliopsida</taxon>
        <taxon>eudicotyledons</taxon>
        <taxon>Gunneridae</taxon>
        <taxon>Pentapetalae</taxon>
        <taxon>rosids</taxon>
        <taxon>fabids</taxon>
        <taxon>Fabales</taxon>
        <taxon>Fabaceae</taxon>
        <taxon>Papilionoideae</taxon>
        <taxon>50 kb inversion clade</taxon>
        <taxon>NPAAA clade</taxon>
        <taxon>Hologalegina</taxon>
        <taxon>IRL clade</taxon>
        <taxon>Trifolieae</taxon>
        <taxon>Medicago</taxon>
    </lineage>
</organism>
<evidence type="ECO:0000313" key="4">
    <source>
        <dbReference type="Proteomes" id="UP000002051"/>
    </source>
</evidence>
<reference evidence="2 4" key="2">
    <citation type="journal article" date="2014" name="BMC Genomics">
        <title>An improved genome release (version Mt4.0) for the model legume Medicago truncatula.</title>
        <authorList>
            <person name="Tang H."/>
            <person name="Krishnakumar V."/>
            <person name="Bidwell S."/>
            <person name="Rosen B."/>
            <person name="Chan A."/>
            <person name="Zhou S."/>
            <person name="Gentzbittel L."/>
            <person name="Childs K.L."/>
            <person name="Yandell M."/>
            <person name="Gundlach H."/>
            <person name="Mayer K.F."/>
            <person name="Schwartz D.C."/>
            <person name="Town C.D."/>
        </authorList>
    </citation>
    <scope>GENOME REANNOTATION</scope>
    <source>
        <strain evidence="3 4">cv. Jemalong A17</strain>
    </source>
</reference>
<dbReference type="PaxDb" id="3880-AES73117"/>
<dbReference type="EnsemblPlants" id="AES73117">
    <property type="protein sequence ID" value="AES73117"/>
    <property type="gene ID" value="MTR_3g099800"/>
</dbReference>
<evidence type="ECO:0000313" key="2">
    <source>
        <dbReference type="EMBL" id="AES73117.1"/>
    </source>
</evidence>
<reference evidence="3" key="3">
    <citation type="submission" date="2015-04" db="UniProtKB">
        <authorList>
            <consortium name="EnsemblPlants"/>
        </authorList>
    </citation>
    <scope>IDENTIFICATION</scope>
    <source>
        <strain evidence="3">cv. Jemalong A17</strain>
    </source>
</reference>
<dbReference type="AlphaFoldDB" id="G7J4I1"/>